<sequence length="142" mass="16141">MAKPLSRKTDRNEIQLLAKFRSEIRHFLQFSEQAATAAGLQPQQHQLMLQIAGAPDDTLVTISHIAEVMGLRHHTVVELSKRCELAGLVRRTHDQNDRRWVVLELTAQGQEALRQLSEAHAQQLRELAPSLIQALTRIRNTK</sequence>
<gene>
    <name evidence="2" type="ORF">HDF12_004221</name>
</gene>
<dbReference type="PANTHER" id="PTHR33164">
    <property type="entry name" value="TRANSCRIPTIONAL REGULATOR, MARR FAMILY"/>
    <property type="match status" value="1"/>
</dbReference>
<dbReference type="GO" id="GO:0003700">
    <property type="term" value="F:DNA-binding transcription factor activity"/>
    <property type="evidence" value="ECO:0007669"/>
    <property type="project" value="InterPro"/>
</dbReference>
<dbReference type="Gene3D" id="1.10.10.10">
    <property type="entry name" value="Winged helix-like DNA-binding domain superfamily/Winged helix DNA-binding domain"/>
    <property type="match status" value="1"/>
</dbReference>
<dbReference type="SMART" id="SM00347">
    <property type="entry name" value="HTH_MARR"/>
    <property type="match status" value="1"/>
</dbReference>
<dbReference type="InterPro" id="IPR036390">
    <property type="entry name" value="WH_DNA-bd_sf"/>
</dbReference>
<evidence type="ECO:0000259" key="1">
    <source>
        <dbReference type="PROSITE" id="PS50995"/>
    </source>
</evidence>
<dbReference type="GO" id="GO:0006950">
    <property type="term" value="P:response to stress"/>
    <property type="evidence" value="ECO:0007669"/>
    <property type="project" value="TreeGrafter"/>
</dbReference>
<dbReference type="InterPro" id="IPR036388">
    <property type="entry name" value="WH-like_DNA-bd_sf"/>
</dbReference>
<feature type="domain" description="HTH marR-type" evidence="1">
    <location>
        <begin position="1"/>
        <end position="142"/>
    </location>
</feature>
<dbReference type="AlphaFoldDB" id="A0A7Y9NR67"/>
<accession>A0A7Y9NR67</accession>
<reference evidence="2 3" key="1">
    <citation type="submission" date="2020-07" db="EMBL/GenBank/DDBJ databases">
        <title>Genomic Encyclopedia of Type Strains, Phase IV (KMG-V): Genome sequencing to study the core and pangenomes of soil and plant-associated prokaryotes.</title>
        <authorList>
            <person name="Whitman W."/>
        </authorList>
    </citation>
    <scope>NUCLEOTIDE SEQUENCE [LARGE SCALE GENOMIC DNA]</scope>
    <source>
        <strain evidence="2 3">M8UP30</strain>
    </source>
</reference>
<organism evidence="2 3">
    <name type="scientific">Tunturiibacter lichenicola</name>
    <dbReference type="NCBI Taxonomy" id="2051959"/>
    <lineage>
        <taxon>Bacteria</taxon>
        <taxon>Pseudomonadati</taxon>
        <taxon>Acidobacteriota</taxon>
        <taxon>Terriglobia</taxon>
        <taxon>Terriglobales</taxon>
        <taxon>Acidobacteriaceae</taxon>
        <taxon>Tunturiibacter</taxon>
    </lineage>
</organism>
<evidence type="ECO:0000313" key="2">
    <source>
        <dbReference type="EMBL" id="NYF53822.1"/>
    </source>
</evidence>
<dbReference type="InterPro" id="IPR000835">
    <property type="entry name" value="HTH_MarR-typ"/>
</dbReference>
<dbReference type="EMBL" id="JACCCV010000002">
    <property type="protein sequence ID" value="NYF53822.1"/>
    <property type="molecule type" value="Genomic_DNA"/>
</dbReference>
<dbReference type="PANTHER" id="PTHR33164:SF43">
    <property type="entry name" value="HTH-TYPE TRANSCRIPTIONAL REPRESSOR YETL"/>
    <property type="match status" value="1"/>
</dbReference>
<dbReference type="Proteomes" id="UP000534186">
    <property type="component" value="Unassembled WGS sequence"/>
</dbReference>
<dbReference type="SUPFAM" id="SSF46785">
    <property type="entry name" value="Winged helix' DNA-binding domain"/>
    <property type="match status" value="1"/>
</dbReference>
<dbReference type="Pfam" id="PF12802">
    <property type="entry name" value="MarR_2"/>
    <property type="match status" value="1"/>
</dbReference>
<proteinExistence type="predicted"/>
<keyword evidence="2" id="KW-0238">DNA-binding</keyword>
<dbReference type="GO" id="GO:0003677">
    <property type="term" value="F:DNA binding"/>
    <property type="evidence" value="ECO:0007669"/>
    <property type="project" value="UniProtKB-KW"/>
</dbReference>
<comment type="caution">
    <text evidence="2">The sequence shown here is derived from an EMBL/GenBank/DDBJ whole genome shotgun (WGS) entry which is preliminary data.</text>
</comment>
<evidence type="ECO:0000313" key="3">
    <source>
        <dbReference type="Proteomes" id="UP000534186"/>
    </source>
</evidence>
<dbReference type="PROSITE" id="PS50995">
    <property type="entry name" value="HTH_MARR_2"/>
    <property type="match status" value="1"/>
</dbReference>
<name>A0A7Y9NR67_9BACT</name>
<protein>
    <submittedName>
        <fullName evidence="2">DNA-binding MarR family transcriptional regulator</fullName>
    </submittedName>
</protein>
<dbReference type="InterPro" id="IPR039422">
    <property type="entry name" value="MarR/SlyA-like"/>
</dbReference>